<evidence type="ECO:0008006" key="4">
    <source>
        <dbReference type="Google" id="ProtNLM"/>
    </source>
</evidence>
<keyword evidence="1" id="KW-0812">Transmembrane</keyword>
<comment type="caution">
    <text evidence="2">The sequence shown here is derived from an EMBL/GenBank/DDBJ whole genome shotgun (WGS) entry which is preliminary data.</text>
</comment>
<proteinExistence type="predicted"/>
<protein>
    <recommendedName>
        <fullName evidence="4">Holin</fullName>
    </recommendedName>
</protein>
<sequence>MFKNCVFKADVDTMQWARAAARRAIKTVAQTFVATIGAASVMGDVNWPMVASASVLAGILSMATSVAGLPELDTKVDA</sequence>
<evidence type="ECO:0000256" key="1">
    <source>
        <dbReference type="SAM" id="Phobius"/>
    </source>
</evidence>
<feature type="transmembrane region" description="Helical" evidence="1">
    <location>
        <begin position="49"/>
        <end position="69"/>
    </location>
</feature>
<keyword evidence="1" id="KW-1133">Transmembrane helix</keyword>
<feature type="transmembrane region" description="Helical" evidence="1">
    <location>
        <begin position="24"/>
        <end position="43"/>
    </location>
</feature>
<organism evidence="2 3">
    <name type="scientific">Enterocloster bolteae</name>
    <dbReference type="NCBI Taxonomy" id="208479"/>
    <lineage>
        <taxon>Bacteria</taxon>
        <taxon>Bacillati</taxon>
        <taxon>Bacillota</taxon>
        <taxon>Clostridia</taxon>
        <taxon>Lachnospirales</taxon>
        <taxon>Lachnospiraceae</taxon>
        <taxon>Enterocloster</taxon>
    </lineage>
</organism>
<gene>
    <name evidence="2" type="ORF">DWW02_07815</name>
</gene>
<dbReference type="EMBL" id="QRZM01000002">
    <property type="protein sequence ID" value="RGV77558.1"/>
    <property type="molecule type" value="Genomic_DNA"/>
</dbReference>
<dbReference type="RefSeq" id="WP_118018095.1">
    <property type="nucleotide sequence ID" value="NZ_QRZM01000002.1"/>
</dbReference>
<name>A0A412ZBT6_9FIRM</name>
<dbReference type="Proteomes" id="UP000284543">
    <property type="component" value="Unassembled WGS sequence"/>
</dbReference>
<reference evidence="2 3" key="1">
    <citation type="submission" date="2018-08" db="EMBL/GenBank/DDBJ databases">
        <title>A genome reference for cultivated species of the human gut microbiota.</title>
        <authorList>
            <person name="Zou Y."/>
            <person name="Xue W."/>
            <person name="Luo G."/>
        </authorList>
    </citation>
    <scope>NUCLEOTIDE SEQUENCE [LARGE SCALE GENOMIC DNA]</scope>
    <source>
        <strain evidence="2 3">AF14-18</strain>
    </source>
</reference>
<dbReference type="InterPro" id="IPR020109">
    <property type="entry name" value="Holin_r1t"/>
</dbReference>
<dbReference type="AlphaFoldDB" id="A0A412ZBT6"/>
<dbReference type="Pfam" id="PF16945">
    <property type="entry name" value="Phage_r1t_holin"/>
    <property type="match status" value="1"/>
</dbReference>
<accession>A0A412ZBT6</accession>
<evidence type="ECO:0000313" key="3">
    <source>
        <dbReference type="Proteomes" id="UP000284543"/>
    </source>
</evidence>
<evidence type="ECO:0000313" key="2">
    <source>
        <dbReference type="EMBL" id="RGV77558.1"/>
    </source>
</evidence>
<keyword evidence="1" id="KW-0472">Membrane</keyword>